<comment type="caution">
    <text evidence="2">The sequence shown here is derived from an EMBL/GenBank/DDBJ whole genome shotgun (WGS) entry which is preliminary data.</text>
</comment>
<accession>A0A218VWK2</accession>
<keyword evidence="5" id="KW-1185">Reference proteome</keyword>
<dbReference type="EMBL" id="MTKT01005739">
    <property type="protein sequence ID" value="OWM64786.1"/>
    <property type="molecule type" value="Genomic_DNA"/>
</dbReference>
<dbReference type="PANTHER" id="PTHR38370:SF1">
    <property type="entry name" value="BETA-1,4-XYLOSIDASE"/>
    <property type="match status" value="1"/>
</dbReference>
<feature type="compositionally biased region" description="Polar residues" evidence="1">
    <location>
        <begin position="98"/>
        <end position="108"/>
    </location>
</feature>
<feature type="region of interest" description="Disordered" evidence="1">
    <location>
        <begin position="34"/>
        <end position="114"/>
    </location>
</feature>
<sequence>MEGLIPYLMHAMRKQRPQHSYRCLSDASNRSYHLLTGSDSHDGSSHRRTRSEFLPPASASMMEFSEQRSAFESPRGLNRASVASTSTTTGSSFAGKSYGSTKNFNNISDLRHRR</sequence>
<gene>
    <name evidence="2" type="ORF">CDL15_Pgr028503</name>
    <name evidence="3" type="ORF">CRG98_007955</name>
</gene>
<dbReference type="GeneID" id="116203817"/>
<evidence type="ECO:0000313" key="3">
    <source>
        <dbReference type="EMBL" id="PKI71632.1"/>
    </source>
</evidence>
<dbReference type="AlphaFoldDB" id="A0A218VWK2"/>
<dbReference type="Proteomes" id="UP000197138">
    <property type="component" value="Unassembled WGS sequence"/>
</dbReference>
<reference evidence="3 5" key="3">
    <citation type="submission" date="2017-11" db="EMBL/GenBank/DDBJ databases">
        <title>De-novo sequencing of pomegranate (Punica granatum L.) genome.</title>
        <authorList>
            <person name="Akparov Z."/>
            <person name="Amiraslanov A."/>
            <person name="Hajiyeva S."/>
            <person name="Abbasov M."/>
            <person name="Kaur K."/>
            <person name="Hamwieh A."/>
            <person name="Solovyev V."/>
            <person name="Salamov A."/>
            <person name="Braich B."/>
            <person name="Kosarev P."/>
            <person name="Mahmoud A."/>
            <person name="Hajiyev E."/>
            <person name="Babayeva S."/>
            <person name="Izzatullayeva V."/>
            <person name="Mammadov A."/>
            <person name="Mammadov A."/>
            <person name="Sharifova S."/>
            <person name="Ojaghi J."/>
            <person name="Eynullazada K."/>
            <person name="Bayramov B."/>
            <person name="Abdulazimova A."/>
            <person name="Shahmuradov I."/>
        </authorList>
    </citation>
    <scope>NUCLEOTIDE SEQUENCE [LARGE SCALE GENOMIC DNA]</scope>
    <source>
        <strain evidence="3">AG2017</strain>
        <strain evidence="5">cv. AG2017</strain>
        <tissue evidence="3">Leaf</tissue>
    </source>
</reference>
<dbReference type="PANTHER" id="PTHR38370">
    <property type="entry name" value="BETA-1,4-XYLOSIDASE"/>
    <property type="match status" value="1"/>
</dbReference>
<reference evidence="2" key="2">
    <citation type="submission" date="2017-06" db="EMBL/GenBank/DDBJ databases">
        <title>The pomegranate genome and the genomics of punicalagin biosynthesis.</title>
        <authorList>
            <person name="Xu C."/>
        </authorList>
    </citation>
    <scope>NUCLEOTIDE SEQUENCE [LARGE SCALE GENOMIC DNA]</scope>
    <source>
        <tissue evidence="2">Fresh leaf</tissue>
    </source>
</reference>
<dbReference type="Proteomes" id="UP000233551">
    <property type="component" value="Unassembled WGS sequence"/>
</dbReference>
<evidence type="ECO:0000256" key="1">
    <source>
        <dbReference type="SAM" id="MobiDB-lite"/>
    </source>
</evidence>
<evidence type="ECO:0000313" key="4">
    <source>
        <dbReference type="Proteomes" id="UP000197138"/>
    </source>
</evidence>
<reference evidence="4" key="1">
    <citation type="journal article" date="2017" name="Plant J.">
        <title>The pomegranate (Punica granatum L.) genome and the genomics of punicalagin biosynthesis.</title>
        <authorList>
            <person name="Qin G."/>
            <person name="Xu C."/>
            <person name="Ming R."/>
            <person name="Tang H."/>
            <person name="Guyot R."/>
            <person name="Kramer E.M."/>
            <person name="Hu Y."/>
            <person name="Yi X."/>
            <person name="Qi Y."/>
            <person name="Xu X."/>
            <person name="Gao Z."/>
            <person name="Pan H."/>
            <person name="Jian J."/>
            <person name="Tian Y."/>
            <person name="Yue Z."/>
            <person name="Xu Y."/>
        </authorList>
    </citation>
    <scope>NUCLEOTIDE SEQUENCE [LARGE SCALE GENOMIC DNA]</scope>
    <source>
        <strain evidence="4">cv. Dabenzi</strain>
    </source>
</reference>
<evidence type="ECO:0000313" key="5">
    <source>
        <dbReference type="Proteomes" id="UP000233551"/>
    </source>
</evidence>
<dbReference type="EMBL" id="PGOL01000363">
    <property type="protein sequence ID" value="PKI71632.1"/>
    <property type="molecule type" value="Genomic_DNA"/>
</dbReference>
<proteinExistence type="predicted"/>
<name>A0A218VWK2_PUNGR</name>
<evidence type="ECO:0000313" key="2">
    <source>
        <dbReference type="EMBL" id="OWM64786.1"/>
    </source>
</evidence>
<dbReference type="OrthoDB" id="1929722at2759"/>
<protein>
    <submittedName>
        <fullName evidence="2">Uncharacterized protein</fullName>
    </submittedName>
</protein>
<organism evidence="2 4">
    <name type="scientific">Punica granatum</name>
    <name type="common">Pomegranate</name>
    <dbReference type="NCBI Taxonomy" id="22663"/>
    <lineage>
        <taxon>Eukaryota</taxon>
        <taxon>Viridiplantae</taxon>
        <taxon>Streptophyta</taxon>
        <taxon>Embryophyta</taxon>
        <taxon>Tracheophyta</taxon>
        <taxon>Spermatophyta</taxon>
        <taxon>Magnoliopsida</taxon>
        <taxon>eudicotyledons</taxon>
        <taxon>Gunneridae</taxon>
        <taxon>Pentapetalae</taxon>
        <taxon>rosids</taxon>
        <taxon>malvids</taxon>
        <taxon>Myrtales</taxon>
        <taxon>Lythraceae</taxon>
        <taxon>Punica</taxon>
    </lineage>
</organism>